<dbReference type="Proteomes" id="UP000485058">
    <property type="component" value="Unassembled WGS sequence"/>
</dbReference>
<sequence length="74" mass="8165">MLQEQEQVTADTYALPSDDEEAMQPLHSGKQPLSNGNKGRLSSSSKKAAVAEPPPDHFYFYPKLDPKGYDVELA</sequence>
<gene>
    <name evidence="2" type="ORF">HaLaN_08735</name>
</gene>
<reference evidence="2 3" key="1">
    <citation type="submission" date="2020-02" db="EMBL/GenBank/DDBJ databases">
        <title>Draft genome sequence of Haematococcus lacustris strain NIES-144.</title>
        <authorList>
            <person name="Morimoto D."/>
            <person name="Nakagawa S."/>
            <person name="Yoshida T."/>
            <person name="Sawayama S."/>
        </authorList>
    </citation>
    <scope>NUCLEOTIDE SEQUENCE [LARGE SCALE GENOMIC DNA]</scope>
    <source>
        <strain evidence="2 3">NIES-144</strain>
    </source>
</reference>
<evidence type="ECO:0000256" key="1">
    <source>
        <dbReference type="SAM" id="MobiDB-lite"/>
    </source>
</evidence>
<accession>A0A699YT01</accession>
<dbReference type="AlphaFoldDB" id="A0A699YT01"/>
<comment type="caution">
    <text evidence="2">The sequence shown here is derived from an EMBL/GenBank/DDBJ whole genome shotgun (WGS) entry which is preliminary data.</text>
</comment>
<evidence type="ECO:0000313" key="3">
    <source>
        <dbReference type="Proteomes" id="UP000485058"/>
    </source>
</evidence>
<feature type="region of interest" description="Disordered" evidence="1">
    <location>
        <begin position="1"/>
        <end position="65"/>
    </location>
</feature>
<feature type="non-terminal residue" evidence="2">
    <location>
        <position position="1"/>
    </location>
</feature>
<feature type="compositionally biased region" description="Polar residues" evidence="1">
    <location>
        <begin position="31"/>
        <end position="46"/>
    </location>
</feature>
<name>A0A699YT01_HAELA</name>
<feature type="compositionally biased region" description="Polar residues" evidence="1">
    <location>
        <begin position="1"/>
        <end position="10"/>
    </location>
</feature>
<dbReference type="EMBL" id="BLLF01000557">
    <property type="protein sequence ID" value="GFH12950.1"/>
    <property type="molecule type" value="Genomic_DNA"/>
</dbReference>
<keyword evidence="3" id="KW-1185">Reference proteome</keyword>
<evidence type="ECO:0000313" key="2">
    <source>
        <dbReference type="EMBL" id="GFH12950.1"/>
    </source>
</evidence>
<organism evidence="2 3">
    <name type="scientific">Haematococcus lacustris</name>
    <name type="common">Green alga</name>
    <name type="synonym">Haematococcus pluvialis</name>
    <dbReference type="NCBI Taxonomy" id="44745"/>
    <lineage>
        <taxon>Eukaryota</taxon>
        <taxon>Viridiplantae</taxon>
        <taxon>Chlorophyta</taxon>
        <taxon>core chlorophytes</taxon>
        <taxon>Chlorophyceae</taxon>
        <taxon>CS clade</taxon>
        <taxon>Chlamydomonadales</taxon>
        <taxon>Haematococcaceae</taxon>
        <taxon>Haematococcus</taxon>
    </lineage>
</organism>
<proteinExistence type="predicted"/>
<protein>
    <submittedName>
        <fullName evidence="2">Uncharacterized protein</fullName>
    </submittedName>
</protein>